<keyword evidence="3" id="KW-1185">Reference proteome</keyword>
<evidence type="ECO:0000259" key="1">
    <source>
        <dbReference type="PROSITE" id="PS51742"/>
    </source>
</evidence>
<dbReference type="Gene3D" id="3.30.1330.80">
    <property type="entry name" value="Hypothetical protein, similar to alpha- acetolactate decarboxylase, domain 2"/>
    <property type="match status" value="1"/>
</dbReference>
<dbReference type="Pfam" id="PF03479">
    <property type="entry name" value="PCC"/>
    <property type="match status" value="1"/>
</dbReference>
<sequence>MHLIEIKNGELVATLRARLAELGVTRGAIVSLIGGVDSFRISTMPAHDATKDIVTDYDFPAEMTGTGEIVGGDPHIHAVMAVEGDRGISGHLHAASVRTWFANVYVVPLDT</sequence>
<dbReference type="PROSITE" id="PS51742">
    <property type="entry name" value="PPC"/>
    <property type="match status" value="1"/>
</dbReference>
<dbReference type="AlphaFoldDB" id="A0A5M3VSP0"/>
<reference evidence="2 3" key="1">
    <citation type="submission" date="2019-10" db="EMBL/GenBank/DDBJ databases">
        <title>Whole genome shotgun sequence of Acrocarpospora corrugata NBRC 13972.</title>
        <authorList>
            <person name="Ichikawa N."/>
            <person name="Kimura A."/>
            <person name="Kitahashi Y."/>
            <person name="Komaki H."/>
            <person name="Oguchi A."/>
        </authorList>
    </citation>
    <scope>NUCLEOTIDE SEQUENCE [LARGE SCALE GENOMIC DNA]</scope>
    <source>
        <strain evidence="2 3">NBRC 13972</strain>
    </source>
</reference>
<feature type="domain" description="PPC" evidence="1">
    <location>
        <begin position="1"/>
        <end position="111"/>
    </location>
</feature>
<comment type="caution">
    <text evidence="2">The sequence shown here is derived from an EMBL/GenBank/DDBJ whole genome shotgun (WGS) entry which is preliminary data.</text>
</comment>
<name>A0A5M3VSP0_9ACTN</name>
<gene>
    <name evidence="2" type="ORF">Acor_07130</name>
</gene>
<dbReference type="RefSeq" id="WP_246238402.1">
    <property type="nucleotide sequence ID" value="NZ_BAAABN010000078.1"/>
</dbReference>
<evidence type="ECO:0000313" key="2">
    <source>
        <dbReference type="EMBL" id="GER98651.1"/>
    </source>
</evidence>
<evidence type="ECO:0000313" key="3">
    <source>
        <dbReference type="Proteomes" id="UP000334990"/>
    </source>
</evidence>
<organism evidence="2 3">
    <name type="scientific">Acrocarpospora corrugata</name>
    <dbReference type="NCBI Taxonomy" id="35763"/>
    <lineage>
        <taxon>Bacteria</taxon>
        <taxon>Bacillati</taxon>
        <taxon>Actinomycetota</taxon>
        <taxon>Actinomycetes</taxon>
        <taxon>Streptosporangiales</taxon>
        <taxon>Streptosporangiaceae</taxon>
        <taxon>Acrocarpospora</taxon>
    </lineage>
</organism>
<protein>
    <recommendedName>
        <fullName evidence="1">PPC domain-containing protein</fullName>
    </recommendedName>
</protein>
<accession>A0A5M3VSP0</accession>
<dbReference type="InterPro" id="IPR005175">
    <property type="entry name" value="PPC_dom"/>
</dbReference>
<dbReference type="SUPFAM" id="SSF117856">
    <property type="entry name" value="AF0104/ALDC/Ptd012-like"/>
    <property type="match status" value="1"/>
</dbReference>
<dbReference type="Proteomes" id="UP000334990">
    <property type="component" value="Unassembled WGS sequence"/>
</dbReference>
<dbReference type="EMBL" id="BLAD01000037">
    <property type="protein sequence ID" value="GER98651.1"/>
    <property type="molecule type" value="Genomic_DNA"/>
</dbReference>
<proteinExistence type="predicted"/>